<keyword evidence="1" id="KW-1133">Transmembrane helix</keyword>
<feature type="transmembrane region" description="Helical" evidence="1">
    <location>
        <begin position="38"/>
        <end position="58"/>
    </location>
</feature>
<evidence type="ECO:0000313" key="2">
    <source>
        <dbReference type="EMBL" id="NYF53929.1"/>
    </source>
</evidence>
<dbReference type="Proteomes" id="UP000534186">
    <property type="component" value="Unassembled WGS sequence"/>
</dbReference>
<feature type="transmembrane region" description="Helical" evidence="1">
    <location>
        <begin position="70"/>
        <end position="91"/>
    </location>
</feature>
<protein>
    <submittedName>
        <fullName evidence="2">Uncharacterized protein</fullName>
    </submittedName>
</protein>
<dbReference type="EMBL" id="JACCCV010000002">
    <property type="protein sequence ID" value="NYF53929.1"/>
    <property type="molecule type" value="Genomic_DNA"/>
</dbReference>
<reference evidence="2 3" key="1">
    <citation type="submission" date="2020-07" db="EMBL/GenBank/DDBJ databases">
        <title>Genomic Encyclopedia of Type Strains, Phase IV (KMG-V): Genome sequencing to study the core and pangenomes of soil and plant-associated prokaryotes.</title>
        <authorList>
            <person name="Whitman W."/>
        </authorList>
    </citation>
    <scope>NUCLEOTIDE SEQUENCE [LARGE SCALE GENOMIC DNA]</scope>
    <source>
        <strain evidence="2 3">M8UP30</strain>
    </source>
</reference>
<dbReference type="AlphaFoldDB" id="A0A7Y9NQZ5"/>
<comment type="caution">
    <text evidence="2">The sequence shown here is derived from an EMBL/GenBank/DDBJ whole genome shotgun (WGS) entry which is preliminary data.</text>
</comment>
<name>A0A7Y9NQZ5_9BACT</name>
<gene>
    <name evidence="2" type="ORF">HDF12_004328</name>
</gene>
<keyword evidence="1" id="KW-0812">Transmembrane</keyword>
<proteinExistence type="predicted"/>
<sequence length="132" mass="14518">MSILEAPLVRSFAEAIHLLPWIVRVQNALSATNAQYPFLAYGTDWLAFAHVVLAVLFIGPYRDPVRNKWIITFGLIACGGVIPLALIAGHIRGIPLPWRLIDCSFGVFGAIPLVRCGVLVKELEQKETVAQI</sequence>
<organism evidence="2 3">
    <name type="scientific">Tunturiibacter lichenicola</name>
    <dbReference type="NCBI Taxonomy" id="2051959"/>
    <lineage>
        <taxon>Bacteria</taxon>
        <taxon>Pseudomonadati</taxon>
        <taxon>Acidobacteriota</taxon>
        <taxon>Terriglobia</taxon>
        <taxon>Terriglobales</taxon>
        <taxon>Acidobacteriaceae</taxon>
        <taxon>Tunturiibacter</taxon>
    </lineage>
</organism>
<keyword evidence="1" id="KW-0472">Membrane</keyword>
<evidence type="ECO:0000313" key="3">
    <source>
        <dbReference type="Proteomes" id="UP000534186"/>
    </source>
</evidence>
<accession>A0A7Y9NQZ5</accession>
<evidence type="ECO:0000256" key="1">
    <source>
        <dbReference type="SAM" id="Phobius"/>
    </source>
</evidence>